<dbReference type="Gene3D" id="3.20.20.450">
    <property type="entry name" value="EAL domain"/>
    <property type="match status" value="1"/>
</dbReference>
<dbReference type="InterPro" id="IPR000160">
    <property type="entry name" value="GGDEF_dom"/>
</dbReference>
<dbReference type="Gene3D" id="3.30.70.270">
    <property type="match status" value="1"/>
</dbReference>
<dbReference type="PANTHER" id="PTHR33121">
    <property type="entry name" value="CYCLIC DI-GMP PHOSPHODIESTERASE PDEF"/>
    <property type="match status" value="1"/>
</dbReference>
<dbReference type="SMART" id="SM00052">
    <property type="entry name" value="EAL"/>
    <property type="match status" value="1"/>
</dbReference>
<dbReference type="NCBIfam" id="TIGR00254">
    <property type="entry name" value="GGDEF"/>
    <property type="match status" value="1"/>
</dbReference>
<gene>
    <name evidence="4" type="ORF">MNBD_GAMMA20-1064</name>
</gene>
<dbReference type="Pfam" id="PF00563">
    <property type="entry name" value="EAL"/>
    <property type="match status" value="1"/>
</dbReference>
<evidence type="ECO:0000256" key="1">
    <source>
        <dbReference type="SAM" id="Phobius"/>
    </source>
</evidence>
<dbReference type="AlphaFoldDB" id="A0A3B1BBA7"/>
<evidence type="ECO:0000313" key="4">
    <source>
        <dbReference type="EMBL" id="VAX02297.1"/>
    </source>
</evidence>
<feature type="transmembrane region" description="Helical" evidence="1">
    <location>
        <begin position="158"/>
        <end position="180"/>
    </location>
</feature>
<name>A0A3B1BBA7_9ZZZZ</name>
<feature type="domain" description="EAL" evidence="2">
    <location>
        <begin position="364"/>
        <end position="617"/>
    </location>
</feature>
<accession>A0A3B1BBA7</accession>
<keyword evidence="1" id="KW-1133">Transmembrane helix</keyword>
<dbReference type="GO" id="GO:0071111">
    <property type="term" value="F:cyclic-guanylate-specific phosphodiesterase activity"/>
    <property type="evidence" value="ECO:0007669"/>
    <property type="project" value="InterPro"/>
</dbReference>
<dbReference type="PROSITE" id="PS50883">
    <property type="entry name" value="EAL"/>
    <property type="match status" value="1"/>
</dbReference>
<dbReference type="PANTHER" id="PTHR33121:SF71">
    <property type="entry name" value="OXYGEN SENSOR PROTEIN DOSP"/>
    <property type="match status" value="1"/>
</dbReference>
<dbReference type="InterPro" id="IPR029787">
    <property type="entry name" value="Nucleotide_cyclase"/>
</dbReference>
<dbReference type="InterPro" id="IPR001633">
    <property type="entry name" value="EAL_dom"/>
</dbReference>
<evidence type="ECO:0000259" key="3">
    <source>
        <dbReference type="PROSITE" id="PS50887"/>
    </source>
</evidence>
<dbReference type="InterPro" id="IPR035919">
    <property type="entry name" value="EAL_sf"/>
</dbReference>
<dbReference type="FunFam" id="3.20.20.450:FF:000001">
    <property type="entry name" value="Cyclic di-GMP phosphodiesterase yahA"/>
    <property type="match status" value="1"/>
</dbReference>
<dbReference type="SMART" id="SM00267">
    <property type="entry name" value="GGDEF"/>
    <property type="match status" value="1"/>
</dbReference>
<keyword evidence="1" id="KW-0472">Membrane</keyword>
<sequence>MQQRTKLLVGSLASSLGIIALFAGISFTSALDLARHRIPSLLHEHNQRLIETLPKQPSLEQIQATLPHHGTRSDSLSIIDTQGRLLGITDKHPGTPSPPVYIDSGSLLAASSGYTTIDDNEYIWVTTPIPDSPYTIVNTHHNARVGLREFMKHIGVPIGFAALISIWLSTWGAMVISSLFRRLNEQRAQLEHQAHHDPLTGLPNRDALSHTIDATIAHLDGGKQTLAVCMIDLHQFKEINDSLGHHCGDELLRQVAIRLSRALQTPDQAGRFYGNKFAIMLTNIGTATIDVIAGTLLGTLENAFEIDGRCLYIRGTLGIALYPEHAVTAPALLQKAEAAIFQARDNTQYAAIFRTLDNKGAAERLGLINDLRNALRDGQLELHYQPKLDLRSRHIIGAEALARWTHPQHGAIPPDQFIEIAERTGLIKELTRWVLETAVQQCAQCHASGKAMKISANLSAINLHDDELVPLIASLLKQHKLPAQNLVVEITETAMMADPARAKEQLRKLDVLGVSISIDDFGTGYSSLGHLRQLPVDEIKIDKSFVMDMIASEDDASIVRATIGLAHDLGLEVVAEGVEDEAILKQLSNMGCDIAQGYHIARPMPVADFIAMLEKNDKPAEGKSAAASR</sequence>
<dbReference type="InterPro" id="IPR043128">
    <property type="entry name" value="Rev_trsase/Diguanyl_cyclase"/>
</dbReference>
<dbReference type="EMBL" id="UOFU01000261">
    <property type="protein sequence ID" value="VAX02297.1"/>
    <property type="molecule type" value="Genomic_DNA"/>
</dbReference>
<organism evidence="4">
    <name type="scientific">hydrothermal vent metagenome</name>
    <dbReference type="NCBI Taxonomy" id="652676"/>
    <lineage>
        <taxon>unclassified sequences</taxon>
        <taxon>metagenomes</taxon>
        <taxon>ecological metagenomes</taxon>
    </lineage>
</organism>
<proteinExistence type="predicted"/>
<dbReference type="Pfam" id="PF00990">
    <property type="entry name" value="GGDEF"/>
    <property type="match status" value="1"/>
</dbReference>
<dbReference type="SUPFAM" id="SSF141868">
    <property type="entry name" value="EAL domain-like"/>
    <property type="match status" value="1"/>
</dbReference>
<dbReference type="CDD" id="cd01949">
    <property type="entry name" value="GGDEF"/>
    <property type="match status" value="1"/>
</dbReference>
<evidence type="ECO:0000259" key="2">
    <source>
        <dbReference type="PROSITE" id="PS50883"/>
    </source>
</evidence>
<dbReference type="InterPro" id="IPR050706">
    <property type="entry name" value="Cyclic-di-GMP_PDE-like"/>
</dbReference>
<feature type="domain" description="GGDEF" evidence="3">
    <location>
        <begin position="224"/>
        <end position="355"/>
    </location>
</feature>
<protein>
    <submittedName>
        <fullName evidence="4">Diguanylate cyclase/phosphodiesterase (GGDEF &amp; EAL domains) with PAS/PAC sensor(S)</fullName>
    </submittedName>
</protein>
<keyword evidence="1" id="KW-0812">Transmembrane</keyword>
<dbReference type="SUPFAM" id="SSF55073">
    <property type="entry name" value="Nucleotide cyclase"/>
    <property type="match status" value="1"/>
</dbReference>
<dbReference type="PROSITE" id="PS50887">
    <property type="entry name" value="GGDEF"/>
    <property type="match status" value="1"/>
</dbReference>
<dbReference type="CDD" id="cd01948">
    <property type="entry name" value="EAL"/>
    <property type="match status" value="1"/>
</dbReference>
<reference evidence="4" key="1">
    <citation type="submission" date="2018-06" db="EMBL/GenBank/DDBJ databases">
        <authorList>
            <person name="Zhirakovskaya E."/>
        </authorList>
    </citation>
    <scope>NUCLEOTIDE SEQUENCE</scope>
</reference>